<organism evidence="4 5">
    <name type="scientific">Candidatus Aquitaenariimonas noxiae</name>
    <dbReference type="NCBI Taxonomy" id="1974741"/>
    <lineage>
        <taxon>Bacteria</taxon>
        <taxon>Pseudomonadati</taxon>
        <taxon>Candidatus Omnitrophota</taxon>
        <taxon>Candidatus Aquitaenariimonas</taxon>
    </lineage>
</organism>
<feature type="compositionally biased region" description="Low complexity" evidence="1">
    <location>
        <begin position="314"/>
        <end position="324"/>
    </location>
</feature>
<keyword evidence="2" id="KW-0732">Signal</keyword>
<proteinExistence type="predicted"/>
<reference evidence="4 5" key="1">
    <citation type="submission" date="2017-09" db="EMBL/GenBank/DDBJ databases">
        <title>Depth-based differentiation of microbial function through sediment-hosted aquifers and enrichment of novel symbionts in the deep terrestrial subsurface.</title>
        <authorList>
            <person name="Probst A.J."/>
            <person name="Ladd B."/>
            <person name="Jarett J.K."/>
            <person name="Geller-Mcgrath D.E."/>
            <person name="Sieber C.M."/>
            <person name="Emerson J.B."/>
            <person name="Anantharaman K."/>
            <person name="Thomas B.C."/>
            <person name="Malmstrom R."/>
            <person name="Stieglmeier M."/>
            <person name="Klingl A."/>
            <person name="Woyke T."/>
            <person name="Ryan C.M."/>
            <person name="Banfield J.F."/>
        </authorList>
    </citation>
    <scope>NUCLEOTIDE SEQUENCE [LARGE SCALE GENOMIC DNA]</scope>
    <source>
        <strain evidence="4">CG07_land_8_20_14_0_80_42_15</strain>
    </source>
</reference>
<dbReference type="EMBL" id="PEWV01000071">
    <property type="protein sequence ID" value="PIU41175.1"/>
    <property type="molecule type" value="Genomic_DNA"/>
</dbReference>
<feature type="compositionally biased region" description="Low complexity" evidence="1">
    <location>
        <begin position="270"/>
        <end position="291"/>
    </location>
</feature>
<sequence>MQNKFSVTIAFFLSLTLLFILLINATSTFAQSGAEEAAITSLSGDVLVLRKDTTQWQPTKPGDVLLEGDSIKTLAGANAKLQFTSGSIVLLKENTSLVIEKLADKASPETSVTKTNLLEGRIKTIIEGYGGGSSFEVKTPNSIAGVRGTIFYVNVVRKEEKILSKNSILDTMLGINLCYAAGEGLVTEIFVEDGTVDFTNLISNESYNIEESQGSSSDDEGNIGEPKDVPLDKQEEWKSGFEFSEGGANQGSGGSDSGDAKKGEKSTVEGDTSSDSGTSGDTSDTGNSDGSSDYDESKDDQNDNNSDEKKGDNGSDVNVGVDVNTDSDSDGVPDSEDNFPYDPAFSKWTDANDANGDKIPDGKEDYQLYEEVRDLYNDVQGIEEAIELAEVQGRLDEMADYKEGKVIKDIHGNRVRLDSYILLPKENGENSGDKVDIVFLSQRRDGSDAGVSSISLEFTFNDNLPSRGEDFSLKTDIPWSDIMNTNRDEENNLDILYSSTPDYYIKSNSSEGFNPENDWDGKEGAGIVLIARNPYGDYLKVYEGFGALEGDRQTWLTPQHNINVNGVFKTASKDWESNGGSGSYSQTFKDNTFLNAYAYVIDDNGNLQDKDYFYDKDGDGYDDRSPEDFTIHSAVRDFFSPSRKYNIELKLEASEFTNPIDVIVAPEVMRPYDQEEELN</sequence>
<dbReference type="PANTHER" id="PTHR38731:SF1">
    <property type="entry name" value="FECR PROTEIN DOMAIN-CONTAINING PROTEIN"/>
    <property type="match status" value="1"/>
</dbReference>
<dbReference type="PANTHER" id="PTHR38731">
    <property type="entry name" value="LIPL45-RELATED LIPOPROTEIN-RELATED"/>
    <property type="match status" value="1"/>
</dbReference>
<evidence type="ECO:0000256" key="2">
    <source>
        <dbReference type="SAM" id="SignalP"/>
    </source>
</evidence>
<evidence type="ECO:0000313" key="5">
    <source>
        <dbReference type="Proteomes" id="UP000230052"/>
    </source>
</evidence>
<dbReference type="InterPro" id="IPR006860">
    <property type="entry name" value="FecR"/>
</dbReference>
<comment type="caution">
    <text evidence="4">The sequence shown here is derived from an EMBL/GenBank/DDBJ whole genome shotgun (WGS) entry which is preliminary data.</text>
</comment>
<feature type="region of interest" description="Disordered" evidence="1">
    <location>
        <begin position="209"/>
        <end position="339"/>
    </location>
</feature>
<accession>A0A2J0KS05</accession>
<name>A0A2J0KS05_9BACT</name>
<feature type="chain" id="PRO_5014465693" description="FecR protein domain-containing protein" evidence="2">
    <location>
        <begin position="31"/>
        <end position="679"/>
    </location>
</feature>
<feature type="compositionally biased region" description="Acidic residues" evidence="1">
    <location>
        <begin position="325"/>
        <end position="339"/>
    </location>
</feature>
<dbReference type="Pfam" id="PF04773">
    <property type="entry name" value="FecR"/>
    <property type="match status" value="1"/>
</dbReference>
<feature type="domain" description="FecR protein" evidence="3">
    <location>
        <begin position="69"/>
        <end position="159"/>
    </location>
</feature>
<evidence type="ECO:0000259" key="3">
    <source>
        <dbReference type="Pfam" id="PF04773"/>
    </source>
</evidence>
<dbReference type="Gene3D" id="2.60.120.1440">
    <property type="match status" value="1"/>
</dbReference>
<evidence type="ECO:0000313" key="4">
    <source>
        <dbReference type="EMBL" id="PIU41175.1"/>
    </source>
</evidence>
<dbReference type="Proteomes" id="UP000230052">
    <property type="component" value="Unassembled WGS sequence"/>
</dbReference>
<feature type="compositionally biased region" description="Basic and acidic residues" evidence="1">
    <location>
        <begin position="258"/>
        <end position="268"/>
    </location>
</feature>
<protein>
    <recommendedName>
        <fullName evidence="3">FecR protein domain-containing protein</fullName>
    </recommendedName>
</protein>
<gene>
    <name evidence="4" type="ORF">COS99_07495</name>
</gene>
<evidence type="ECO:0000256" key="1">
    <source>
        <dbReference type="SAM" id="MobiDB-lite"/>
    </source>
</evidence>
<feature type="signal peptide" evidence="2">
    <location>
        <begin position="1"/>
        <end position="30"/>
    </location>
</feature>
<feature type="compositionally biased region" description="Basic and acidic residues" evidence="1">
    <location>
        <begin position="225"/>
        <end position="239"/>
    </location>
</feature>
<dbReference type="AlphaFoldDB" id="A0A2J0KS05"/>